<comment type="caution">
    <text evidence="4">The sequence shown here is derived from an EMBL/GenBank/DDBJ whole genome shotgun (WGS) entry which is preliminary data.</text>
</comment>
<dbReference type="InterPro" id="IPR002842">
    <property type="entry name" value="ATPase_V1_Esu"/>
</dbReference>
<evidence type="ECO:0000256" key="2">
    <source>
        <dbReference type="ARBA" id="ARBA00022448"/>
    </source>
</evidence>
<dbReference type="EMBL" id="JAHDYR010000014">
    <property type="protein sequence ID" value="KAG9394624.1"/>
    <property type="molecule type" value="Genomic_DNA"/>
</dbReference>
<evidence type="ECO:0000313" key="4">
    <source>
        <dbReference type="EMBL" id="KAG9394624.1"/>
    </source>
</evidence>
<reference evidence="4" key="1">
    <citation type="submission" date="2021-05" db="EMBL/GenBank/DDBJ databases">
        <title>A free-living protist that lacks canonical eukaryotic 1 DNA replication and segregation systems.</title>
        <authorList>
            <person name="Salas-Leiva D.E."/>
            <person name="Tromer E.C."/>
            <person name="Curtis B.A."/>
            <person name="Jerlstrom-Hultqvist J."/>
            <person name="Kolisko M."/>
            <person name="Yi Z."/>
            <person name="Salas-Leiva J.S."/>
            <person name="Gallot-Lavallee L."/>
            <person name="Kops G.J.P.L."/>
            <person name="Archibald J.M."/>
            <person name="Simpson A.G.B."/>
            <person name="Roger A.J."/>
        </authorList>
    </citation>
    <scope>NUCLEOTIDE SEQUENCE</scope>
    <source>
        <strain evidence="4">BICM</strain>
    </source>
</reference>
<keyword evidence="5" id="KW-1185">Reference proteome</keyword>
<dbReference type="Proteomes" id="UP000717585">
    <property type="component" value="Unassembled WGS sequence"/>
</dbReference>
<organism evidence="4 5">
    <name type="scientific">Carpediemonas membranifera</name>
    <dbReference type="NCBI Taxonomy" id="201153"/>
    <lineage>
        <taxon>Eukaryota</taxon>
        <taxon>Metamonada</taxon>
        <taxon>Carpediemonas-like organisms</taxon>
        <taxon>Carpediemonas</taxon>
    </lineage>
</organism>
<dbReference type="GO" id="GO:0033178">
    <property type="term" value="C:proton-transporting two-sector ATPase complex, catalytic domain"/>
    <property type="evidence" value="ECO:0007669"/>
    <property type="project" value="InterPro"/>
</dbReference>
<protein>
    <submittedName>
        <fullName evidence="4">ATPase, V1/A1 complex, subunit E</fullName>
    </submittedName>
</protein>
<dbReference type="OrthoDB" id="10263003at2759"/>
<dbReference type="PANTHER" id="PTHR45715">
    <property type="entry name" value="ATPASE H+-TRANSPORTING V1 SUBUNIT E1A-RELATED"/>
    <property type="match status" value="1"/>
</dbReference>
<evidence type="ECO:0000256" key="3">
    <source>
        <dbReference type="ARBA" id="ARBA00023065"/>
    </source>
</evidence>
<dbReference type="Gene3D" id="6.10.250.1620">
    <property type="match status" value="1"/>
</dbReference>
<evidence type="ECO:0000256" key="1">
    <source>
        <dbReference type="ARBA" id="ARBA00005901"/>
    </source>
</evidence>
<gene>
    <name evidence="4" type="ORF">J8273_3878</name>
</gene>
<dbReference type="GO" id="GO:0046961">
    <property type="term" value="F:proton-transporting ATPase activity, rotational mechanism"/>
    <property type="evidence" value="ECO:0007669"/>
    <property type="project" value="InterPro"/>
</dbReference>
<comment type="similarity">
    <text evidence="1">Belongs to the V-ATPase E subunit family.</text>
</comment>
<dbReference type="InterPro" id="IPR038495">
    <property type="entry name" value="ATPase_E_C"/>
</dbReference>
<dbReference type="Gene3D" id="3.30.2320.30">
    <property type="entry name" value="ATP synthase, E subunit, C-terminal"/>
    <property type="match status" value="1"/>
</dbReference>
<accession>A0A8J6B5C8</accession>
<evidence type="ECO:0000313" key="5">
    <source>
        <dbReference type="Proteomes" id="UP000717585"/>
    </source>
</evidence>
<name>A0A8J6B5C8_9EUKA</name>
<dbReference type="Pfam" id="PF01991">
    <property type="entry name" value="vATP-synt_E"/>
    <property type="match status" value="1"/>
</dbReference>
<keyword evidence="3" id="KW-0406">Ion transport</keyword>
<dbReference type="AlphaFoldDB" id="A0A8J6B5C8"/>
<sequence length="223" mass="24586">MNTKQVEAQIAKMIKFIENEANEVVNEITMSAREHANQEKLRQIEAERKKLAAMYKKKAVTALRDIRIKHSRTMNESRMLELEKRQAVLEDAIFKAHAQLVKVAETGEYTAILKKLLVQGMTAYGPGAYLVRARPGDADKATAAIAGACAEAGEDYTATLSEQPLPPAPPAKAESIDDIDGYCAGGVILTNDTGSVHIDCTFDARLNQIVEDQLDQLRVQLFE</sequence>
<dbReference type="SUPFAM" id="SSF160527">
    <property type="entry name" value="V-type ATPase subunit E-like"/>
    <property type="match status" value="1"/>
</dbReference>
<proteinExistence type="inferred from homology"/>
<keyword evidence="2" id="KW-0813">Transport</keyword>